<keyword evidence="2" id="KW-1185">Reference proteome</keyword>
<name>A0A5N6KFT4_MONLA</name>
<organism evidence="1 2">
    <name type="scientific">Monilinia laxa</name>
    <name type="common">Brown rot fungus</name>
    <name type="synonym">Sclerotinia laxa</name>
    <dbReference type="NCBI Taxonomy" id="61186"/>
    <lineage>
        <taxon>Eukaryota</taxon>
        <taxon>Fungi</taxon>
        <taxon>Dikarya</taxon>
        <taxon>Ascomycota</taxon>
        <taxon>Pezizomycotina</taxon>
        <taxon>Leotiomycetes</taxon>
        <taxon>Helotiales</taxon>
        <taxon>Sclerotiniaceae</taxon>
        <taxon>Monilinia</taxon>
    </lineage>
</organism>
<reference evidence="1 2" key="1">
    <citation type="submission" date="2019-06" db="EMBL/GenBank/DDBJ databases">
        <title>Genome Sequence of the Brown Rot Fungal Pathogen Monilinia laxa.</title>
        <authorList>
            <person name="De Miccolis Angelini R.M."/>
            <person name="Landi L."/>
            <person name="Abate D."/>
            <person name="Pollastro S."/>
            <person name="Romanazzi G."/>
            <person name="Faretra F."/>
        </authorList>
    </citation>
    <scope>NUCLEOTIDE SEQUENCE [LARGE SCALE GENOMIC DNA]</scope>
    <source>
        <strain evidence="1 2">Mlax316</strain>
    </source>
</reference>
<comment type="caution">
    <text evidence="1">The sequence shown here is derived from an EMBL/GenBank/DDBJ whole genome shotgun (WGS) entry which is preliminary data.</text>
</comment>
<dbReference type="AlphaFoldDB" id="A0A5N6KFT4"/>
<evidence type="ECO:0000313" key="1">
    <source>
        <dbReference type="EMBL" id="KAB8302557.1"/>
    </source>
</evidence>
<dbReference type="Proteomes" id="UP000326757">
    <property type="component" value="Unassembled WGS sequence"/>
</dbReference>
<proteinExistence type="predicted"/>
<sequence>MTYSAEPQLGWLDLVVWQQRRFAYADIKSAEIEAAASDKGDGPFWSASTYAFDAWVKYPTEYSDRTGSIFGKKVFISASMVENMLQRVKYQLLLGEQQTPLSTRTSQQSLTSYFLYLQPRLQNIQTSIL</sequence>
<accession>A0A5N6KFT4</accession>
<protein>
    <submittedName>
        <fullName evidence="1">Uncharacterized protein</fullName>
    </submittedName>
</protein>
<evidence type="ECO:0000313" key="2">
    <source>
        <dbReference type="Proteomes" id="UP000326757"/>
    </source>
</evidence>
<gene>
    <name evidence="1" type="ORF">EYC80_005942</name>
</gene>
<dbReference type="EMBL" id="VIGI01000003">
    <property type="protein sequence ID" value="KAB8302557.1"/>
    <property type="molecule type" value="Genomic_DNA"/>
</dbReference>